<keyword evidence="3" id="KW-0520">NAD</keyword>
<evidence type="ECO:0000256" key="3">
    <source>
        <dbReference type="ARBA" id="ARBA00023027"/>
    </source>
</evidence>
<evidence type="ECO:0000259" key="5">
    <source>
        <dbReference type="Pfam" id="PF25137"/>
    </source>
</evidence>
<name>A0A822N6S9_9VIBR</name>
<dbReference type="GO" id="GO:0046872">
    <property type="term" value="F:metal ion binding"/>
    <property type="evidence" value="ECO:0007669"/>
    <property type="project" value="InterPro"/>
</dbReference>
<dbReference type="GO" id="GO:0018506">
    <property type="term" value="F:maleylacetate reductase activity"/>
    <property type="evidence" value="ECO:0007669"/>
    <property type="project" value="UniProtKB-EC"/>
</dbReference>
<dbReference type="Gene3D" id="1.20.1090.10">
    <property type="entry name" value="Dehydroquinate synthase-like - alpha domain"/>
    <property type="match status" value="1"/>
</dbReference>
<feature type="domain" description="Alcohol dehydrogenase iron-type/glycerol dehydrogenase GldA" evidence="4">
    <location>
        <begin position="17"/>
        <end position="159"/>
    </location>
</feature>
<dbReference type="InterPro" id="IPR056798">
    <property type="entry name" value="ADH_Fe_C"/>
</dbReference>
<evidence type="ECO:0000259" key="4">
    <source>
        <dbReference type="Pfam" id="PF00465"/>
    </source>
</evidence>
<evidence type="ECO:0000313" key="6">
    <source>
        <dbReference type="EMBL" id="CDT69323.1"/>
    </source>
</evidence>
<dbReference type="Pfam" id="PF00465">
    <property type="entry name" value="Fe-ADH"/>
    <property type="match status" value="1"/>
</dbReference>
<evidence type="ECO:0000256" key="1">
    <source>
        <dbReference type="ARBA" id="ARBA00007358"/>
    </source>
</evidence>
<dbReference type="SUPFAM" id="SSF56796">
    <property type="entry name" value="Dehydroquinate synthase-like"/>
    <property type="match status" value="1"/>
</dbReference>
<comment type="caution">
    <text evidence="6">The sequence shown here is derived from an EMBL/GenBank/DDBJ whole genome shotgun (WGS) entry which is preliminary data.</text>
</comment>
<sequence>MFCEEFMSDSFIYNGLPTRVIFGSGIIDQVAAEAEYLGITKALVISTPHQVGLAEKVAKLLGDKSADVFAGAAMHTPVDVTEKALSICEALAVDGLVSVGGGSTTGLGKALAYRKDYPQLVLPTSYAGSEMTNILGQTKQGLKTTVRDASIQPETVLYDVDLTLTMPALFSGTSGINAIAHAVEALYAVDGNPIISLIAEEGIRSLYKALPILAKHSTDLEARKEALYGAWLCGICLGSVGVAIHHKLCHALGGAFDLPHAKTHTVVLPHALAYNAPAVPDAMKRLCRAMDTDNPVAALFDLARVIGAPHSLEALGMPEDGIDKAVEITFKNPYWNPKELDREAIKSTIHSAWKGIRPELQDVVDE</sequence>
<feature type="domain" description="Fe-containing alcohol dehydrogenase-like C-terminal" evidence="5">
    <location>
        <begin position="173"/>
        <end position="353"/>
    </location>
</feature>
<dbReference type="PANTHER" id="PTHR11496:SF102">
    <property type="entry name" value="ALCOHOL DEHYDROGENASE 4"/>
    <property type="match status" value="1"/>
</dbReference>
<dbReference type="Pfam" id="PF25137">
    <property type="entry name" value="ADH_Fe_C"/>
    <property type="match status" value="1"/>
</dbReference>
<dbReference type="Proteomes" id="UP000049495">
    <property type="component" value="Unassembled WGS sequence"/>
</dbReference>
<gene>
    <name evidence="6" type="primary">tftE</name>
    <name evidence="6" type="ORF">VCR5J5_790077</name>
</gene>
<dbReference type="EC" id="1.3.1.32" evidence="6"/>
<dbReference type="CDD" id="cd08177">
    <property type="entry name" value="MAR"/>
    <property type="match status" value="1"/>
</dbReference>
<proteinExistence type="inferred from homology"/>
<dbReference type="EMBL" id="CCJV01000143">
    <property type="protein sequence ID" value="CDT69323.1"/>
    <property type="molecule type" value="Genomic_DNA"/>
</dbReference>
<protein>
    <submittedName>
        <fullName evidence="6">Maleylacetate reductase</fullName>
        <ecNumber evidence="6">1.3.1.32</ecNumber>
    </submittedName>
</protein>
<dbReference type="PANTHER" id="PTHR11496">
    <property type="entry name" value="ALCOHOL DEHYDROGENASE"/>
    <property type="match status" value="1"/>
</dbReference>
<dbReference type="InterPro" id="IPR034786">
    <property type="entry name" value="MAR"/>
</dbReference>
<accession>A0A822N6S9</accession>
<dbReference type="GO" id="GO:0004022">
    <property type="term" value="F:alcohol dehydrogenase (NAD+) activity"/>
    <property type="evidence" value="ECO:0007669"/>
    <property type="project" value="TreeGrafter"/>
</dbReference>
<keyword evidence="2 6" id="KW-0560">Oxidoreductase</keyword>
<evidence type="ECO:0000313" key="7">
    <source>
        <dbReference type="Proteomes" id="UP000049495"/>
    </source>
</evidence>
<organism evidence="6 7">
    <name type="scientific">Vibrio crassostreae</name>
    <dbReference type="NCBI Taxonomy" id="246167"/>
    <lineage>
        <taxon>Bacteria</taxon>
        <taxon>Pseudomonadati</taxon>
        <taxon>Pseudomonadota</taxon>
        <taxon>Gammaproteobacteria</taxon>
        <taxon>Vibrionales</taxon>
        <taxon>Vibrionaceae</taxon>
        <taxon>Vibrio</taxon>
    </lineage>
</organism>
<dbReference type="InterPro" id="IPR001670">
    <property type="entry name" value="ADH_Fe/GldA"/>
</dbReference>
<dbReference type="AlphaFoldDB" id="A0A822N6S9"/>
<reference evidence="7" key="1">
    <citation type="submission" date="2014-06" db="EMBL/GenBank/DDBJ databases">
        <authorList>
            <person name="Le Roux Frederique"/>
        </authorList>
    </citation>
    <scope>NUCLEOTIDE SEQUENCE [LARGE SCALE GENOMIC DNA]</scope>
    <source>
        <strain evidence="7">J5-5</strain>
    </source>
</reference>
<evidence type="ECO:0000256" key="2">
    <source>
        <dbReference type="ARBA" id="ARBA00023002"/>
    </source>
</evidence>
<comment type="similarity">
    <text evidence="1">Belongs to the iron-containing alcohol dehydrogenase family.</text>
</comment>
<dbReference type="Gene3D" id="3.40.50.1970">
    <property type="match status" value="1"/>
</dbReference>
<dbReference type="InterPro" id="IPR039697">
    <property type="entry name" value="Alcohol_dehydrogenase_Fe"/>
</dbReference>